<accession>A0A7Y7XVU1</accession>
<dbReference type="EMBL" id="JACAQE010000002">
    <property type="protein sequence ID" value="NWC13275.1"/>
    <property type="molecule type" value="Genomic_DNA"/>
</dbReference>
<reference evidence="1 2" key="1">
    <citation type="submission" date="2020-04" db="EMBL/GenBank/DDBJ databases">
        <title>Molecular characterization of pseudomonads from Agaricus bisporus reveal novel blotch 2 pathogens in Western Europe.</title>
        <authorList>
            <person name="Taparia T."/>
            <person name="Krijger M."/>
            <person name="Haynes E."/>
            <person name="Elpinstone J.G."/>
            <person name="Noble R."/>
            <person name="Van Der Wolf J."/>
        </authorList>
    </citation>
    <scope>NUCLEOTIDE SEQUENCE [LARGE SCALE GENOMIC DNA]</scope>
    <source>
        <strain evidence="1 2">IPO3738</strain>
    </source>
</reference>
<dbReference type="Proteomes" id="UP000517547">
    <property type="component" value="Unassembled WGS sequence"/>
</dbReference>
<dbReference type="RefSeq" id="WP_083875322.1">
    <property type="nucleotide sequence ID" value="NZ_JACAQE010000002.1"/>
</dbReference>
<organism evidence="1 2">
    <name type="scientific">Pseudomonas gingeri</name>
    <dbReference type="NCBI Taxonomy" id="117681"/>
    <lineage>
        <taxon>Bacteria</taxon>
        <taxon>Pseudomonadati</taxon>
        <taxon>Pseudomonadota</taxon>
        <taxon>Gammaproteobacteria</taxon>
        <taxon>Pseudomonadales</taxon>
        <taxon>Pseudomonadaceae</taxon>
        <taxon>Pseudomonas</taxon>
    </lineage>
</organism>
<comment type="caution">
    <text evidence="1">The sequence shown here is derived from an EMBL/GenBank/DDBJ whole genome shotgun (WGS) entry which is preliminary data.</text>
</comment>
<protein>
    <submittedName>
        <fullName evidence="1">Uncharacterized protein</fullName>
    </submittedName>
</protein>
<gene>
    <name evidence="1" type="ORF">HX845_06485</name>
</gene>
<evidence type="ECO:0000313" key="1">
    <source>
        <dbReference type="EMBL" id="NWC13275.1"/>
    </source>
</evidence>
<dbReference type="AlphaFoldDB" id="A0A7Y7XVU1"/>
<name>A0A7Y7XVU1_9PSED</name>
<sequence>MEIESARYNEFLERWEQGLFAGQRLGQAFYNHFRLHRLTEQAALQGLYEADGEKARAVIFRVFQIR</sequence>
<evidence type="ECO:0000313" key="2">
    <source>
        <dbReference type="Proteomes" id="UP000517547"/>
    </source>
</evidence>
<proteinExistence type="predicted"/>